<dbReference type="GO" id="GO:0046872">
    <property type="term" value="F:metal ion binding"/>
    <property type="evidence" value="ECO:0007669"/>
    <property type="project" value="UniProtKB-KW"/>
</dbReference>
<dbReference type="InterPro" id="IPR009056">
    <property type="entry name" value="Cyt_c-like_dom"/>
</dbReference>
<evidence type="ECO:0000313" key="7">
    <source>
        <dbReference type="Proteomes" id="UP001107961"/>
    </source>
</evidence>
<dbReference type="EMBL" id="JAJVKT010000005">
    <property type="protein sequence ID" value="MCE7508151.1"/>
    <property type="molecule type" value="Genomic_DNA"/>
</dbReference>
<dbReference type="GeneID" id="94688588"/>
<organism evidence="6 7">
    <name type="scientific">Alloalcanivorax xenomutans</name>
    <dbReference type="NCBI Taxonomy" id="1094342"/>
    <lineage>
        <taxon>Bacteria</taxon>
        <taxon>Pseudomonadati</taxon>
        <taxon>Pseudomonadota</taxon>
        <taxon>Gammaproteobacteria</taxon>
        <taxon>Oceanospirillales</taxon>
        <taxon>Alcanivoracaceae</taxon>
        <taxon>Alloalcanivorax</taxon>
    </lineage>
</organism>
<evidence type="ECO:0000313" key="6">
    <source>
        <dbReference type="EMBL" id="MCE7508151.1"/>
    </source>
</evidence>
<keyword evidence="1" id="KW-0349">Heme</keyword>
<dbReference type="GO" id="GO:0020037">
    <property type="term" value="F:heme binding"/>
    <property type="evidence" value="ECO:0007669"/>
    <property type="project" value="InterPro"/>
</dbReference>
<proteinExistence type="predicted"/>
<sequence length="177" mass="19537">MKTVLYTLLAAIAIVSFTVALMVFGGFYNFAADQPHWSLTEKVISVARHQAVERRGADITVPDDLSSRERLLRAAPSYDEMCSGCHLAPGTGGTALRDGLYPVPPDFTRHGIHDPGGAFWVIKHGLKMSGMPAWGQSHDDEALWDQVALLSVLPELSQEEWRTLLQQAEETGHTHHH</sequence>
<dbReference type="GO" id="GO:0009055">
    <property type="term" value="F:electron transfer activity"/>
    <property type="evidence" value="ECO:0007669"/>
    <property type="project" value="InterPro"/>
</dbReference>
<keyword evidence="4" id="KW-0812">Transmembrane</keyword>
<keyword evidence="3" id="KW-0408">Iron</keyword>
<dbReference type="Pfam" id="PF13442">
    <property type="entry name" value="Cytochrome_CBB3"/>
    <property type="match status" value="1"/>
</dbReference>
<dbReference type="AlphaFoldDB" id="A0A9Q3W2M7"/>
<feature type="transmembrane region" description="Helical" evidence="4">
    <location>
        <begin position="6"/>
        <end position="28"/>
    </location>
</feature>
<evidence type="ECO:0000256" key="1">
    <source>
        <dbReference type="ARBA" id="ARBA00022617"/>
    </source>
</evidence>
<name>A0A9Q3W2M7_9GAMM</name>
<dbReference type="KEGG" id="axe:P40_19995"/>
<feature type="domain" description="Cytochrome c" evidence="5">
    <location>
        <begin position="76"/>
        <end position="147"/>
    </location>
</feature>
<evidence type="ECO:0000259" key="5">
    <source>
        <dbReference type="Pfam" id="PF13442"/>
    </source>
</evidence>
<accession>A0A9Q3W2M7</accession>
<dbReference type="InterPro" id="IPR036909">
    <property type="entry name" value="Cyt_c-like_dom_sf"/>
</dbReference>
<reference evidence="6" key="1">
    <citation type="submission" date="2022-01" db="EMBL/GenBank/DDBJ databases">
        <authorList>
            <person name="Karlyshev A.V."/>
            <person name="Jaspars M."/>
        </authorList>
    </citation>
    <scope>NUCLEOTIDE SEQUENCE</scope>
    <source>
        <strain evidence="6">AGSA3-2</strain>
    </source>
</reference>
<keyword evidence="4" id="KW-0472">Membrane</keyword>
<keyword evidence="4" id="KW-1133">Transmembrane helix</keyword>
<gene>
    <name evidence="6" type="ORF">LZG35_05840</name>
</gene>
<evidence type="ECO:0000256" key="2">
    <source>
        <dbReference type="ARBA" id="ARBA00022723"/>
    </source>
</evidence>
<dbReference type="RefSeq" id="WP_233917368.1">
    <property type="nucleotide sequence ID" value="NZ_CBDDTQ010000003.1"/>
</dbReference>
<protein>
    <submittedName>
        <fullName evidence="6">Cytochrome c</fullName>
    </submittedName>
</protein>
<comment type="caution">
    <text evidence="6">The sequence shown here is derived from an EMBL/GenBank/DDBJ whole genome shotgun (WGS) entry which is preliminary data.</text>
</comment>
<dbReference type="Proteomes" id="UP001107961">
    <property type="component" value="Unassembled WGS sequence"/>
</dbReference>
<keyword evidence="2" id="KW-0479">Metal-binding</keyword>
<keyword evidence="7" id="KW-1185">Reference proteome</keyword>
<evidence type="ECO:0000256" key="4">
    <source>
        <dbReference type="SAM" id="Phobius"/>
    </source>
</evidence>
<dbReference type="Gene3D" id="1.10.760.10">
    <property type="entry name" value="Cytochrome c-like domain"/>
    <property type="match status" value="1"/>
</dbReference>
<evidence type="ECO:0000256" key="3">
    <source>
        <dbReference type="ARBA" id="ARBA00023004"/>
    </source>
</evidence>
<dbReference type="SUPFAM" id="SSF46626">
    <property type="entry name" value="Cytochrome c"/>
    <property type="match status" value="1"/>
</dbReference>